<accession>A0A0V0T219</accession>
<dbReference type="Proteomes" id="UP000055048">
    <property type="component" value="Unassembled WGS sequence"/>
</dbReference>
<sequence>MVFIFSVIRRHVIDSVANPLQGETKWECTKCELSPCHQKWQRRYCNIPEETDCSGISHGKVLSRVERKTRTKKTSHQSLDVEVEVRSMGCEEKCCKSSAATPQATLQAISKNINPQAMPRAIFEKNFAFRLCLGANLKKYLPSGYASGYASGNIFAMPRAIFEKNFAFRLCLGANLKKYLPSGYASGYASGNIFIAQGNALSCPSGYALGHPRGCLSLNN</sequence>
<reference evidence="1 2" key="1">
    <citation type="submission" date="2015-01" db="EMBL/GenBank/DDBJ databases">
        <title>Evolution of Trichinella species and genotypes.</title>
        <authorList>
            <person name="Korhonen P.K."/>
            <person name="Edoardo P."/>
            <person name="Giuseppe L.R."/>
            <person name="Gasser R.B."/>
        </authorList>
    </citation>
    <scope>NUCLEOTIDE SEQUENCE [LARGE SCALE GENOMIC DNA]</scope>
    <source>
        <strain evidence="1">ISS417</strain>
    </source>
</reference>
<keyword evidence="2" id="KW-1185">Reference proteome</keyword>
<name>A0A0V0T219_9BILA</name>
<dbReference type="AlphaFoldDB" id="A0A0V0T219"/>
<dbReference type="EMBL" id="JYDJ01000944">
    <property type="protein sequence ID" value="KRX33035.1"/>
    <property type="molecule type" value="Genomic_DNA"/>
</dbReference>
<comment type="caution">
    <text evidence="1">The sequence shown here is derived from an EMBL/GenBank/DDBJ whole genome shotgun (WGS) entry which is preliminary data.</text>
</comment>
<organism evidence="1 2">
    <name type="scientific">Trichinella murrelli</name>
    <dbReference type="NCBI Taxonomy" id="144512"/>
    <lineage>
        <taxon>Eukaryota</taxon>
        <taxon>Metazoa</taxon>
        <taxon>Ecdysozoa</taxon>
        <taxon>Nematoda</taxon>
        <taxon>Enoplea</taxon>
        <taxon>Dorylaimia</taxon>
        <taxon>Trichinellida</taxon>
        <taxon>Trichinellidae</taxon>
        <taxon>Trichinella</taxon>
    </lineage>
</organism>
<protein>
    <submittedName>
        <fullName evidence="1">Uncharacterized protein</fullName>
    </submittedName>
</protein>
<gene>
    <name evidence="1" type="ORF">T05_14238</name>
</gene>
<proteinExistence type="predicted"/>
<evidence type="ECO:0000313" key="2">
    <source>
        <dbReference type="Proteomes" id="UP000055048"/>
    </source>
</evidence>
<evidence type="ECO:0000313" key="1">
    <source>
        <dbReference type="EMBL" id="KRX33035.1"/>
    </source>
</evidence>